<dbReference type="Gene3D" id="2.115.10.20">
    <property type="entry name" value="Glycosyl hydrolase domain, family 43"/>
    <property type="match status" value="1"/>
</dbReference>
<evidence type="ECO:0000256" key="1">
    <source>
        <dbReference type="ARBA" id="ARBA00004834"/>
    </source>
</evidence>
<dbReference type="CDD" id="cd08983">
    <property type="entry name" value="GH43_Bt3655-like"/>
    <property type="match status" value="1"/>
</dbReference>
<keyword evidence="4 5" id="KW-0326">Glycosidase</keyword>
<dbReference type="InterPro" id="IPR023296">
    <property type="entry name" value="Glyco_hydro_beta-prop_sf"/>
</dbReference>
<evidence type="ECO:0000256" key="4">
    <source>
        <dbReference type="ARBA" id="ARBA00023295"/>
    </source>
</evidence>
<dbReference type="PANTHER" id="PTHR43301:SF3">
    <property type="entry name" value="ARABINAN ENDO-1,5-ALPHA-L-ARABINOSIDASE A-RELATED"/>
    <property type="match status" value="1"/>
</dbReference>
<dbReference type="Pfam" id="PF04616">
    <property type="entry name" value="Glyco_hydro_43"/>
    <property type="match status" value="1"/>
</dbReference>
<dbReference type="Proteomes" id="UP000619078">
    <property type="component" value="Unassembled WGS sequence"/>
</dbReference>
<keyword evidence="3 5" id="KW-0378">Hydrolase</keyword>
<keyword evidence="7" id="KW-1185">Reference proteome</keyword>
<dbReference type="InterPro" id="IPR006710">
    <property type="entry name" value="Glyco_hydro_43"/>
</dbReference>
<evidence type="ECO:0000313" key="6">
    <source>
        <dbReference type="EMBL" id="MBD1394244.1"/>
    </source>
</evidence>
<name>A0A926NLE7_9SPHI</name>
<protein>
    <submittedName>
        <fullName evidence="6">Glycoside hydrolase family 43 protein</fullName>
    </submittedName>
</protein>
<dbReference type="AlphaFoldDB" id="A0A926NLE7"/>
<sequence length="315" mass="35650">MLLSAIGGKAQSKVTGAKQPYSAYLFTYFTGDKGGEAIRFALSSDGYNFKALNNNQPVINPANTSSTGGVRDPHIMRGADGRTFFMVATDMNTEKYGWGPDSAMVLLKSTDLVHWQSHVVNVSKTFKEFAEINRVWAPQTIYDPSINKYMIYWSMRFGTGADKIYYAYANKDFSGLETVPKQLFFKPDGGSCIDGDIVLKDGRYYLFFKTEDKGKGIKIAVSDQLTQGYMMIDKYVQQTKSWVEGASVFKLNTGPDYILMYDRYTEGKYQFTRSHDFENFEVVDDLVSMDFHPRHGTVMPITTREAAALTRQWPK</sequence>
<comment type="pathway">
    <text evidence="1">Glycan metabolism; L-arabinan degradation.</text>
</comment>
<evidence type="ECO:0000256" key="5">
    <source>
        <dbReference type="RuleBase" id="RU361187"/>
    </source>
</evidence>
<dbReference type="SUPFAM" id="SSF75005">
    <property type="entry name" value="Arabinanase/levansucrase/invertase"/>
    <property type="match status" value="1"/>
</dbReference>
<organism evidence="6 7">
    <name type="scientific">Mucilaginibacter glaciei</name>
    <dbReference type="NCBI Taxonomy" id="2772109"/>
    <lineage>
        <taxon>Bacteria</taxon>
        <taxon>Pseudomonadati</taxon>
        <taxon>Bacteroidota</taxon>
        <taxon>Sphingobacteriia</taxon>
        <taxon>Sphingobacteriales</taxon>
        <taxon>Sphingobacteriaceae</taxon>
        <taxon>Mucilaginibacter</taxon>
    </lineage>
</organism>
<evidence type="ECO:0000256" key="2">
    <source>
        <dbReference type="ARBA" id="ARBA00009865"/>
    </source>
</evidence>
<dbReference type="PANTHER" id="PTHR43301">
    <property type="entry name" value="ARABINAN ENDO-1,5-ALPHA-L-ARABINOSIDASE"/>
    <property type="match status" value="1"/>
</dbReference>
<evidence type="ECO:0000313" key="7">
    <source>
        <dbReference type="Proteomes" id="UP000619078"/>
    </source>
</evidence>
<dbReference type="EMBL" id="JACWMX010000005">
    <property type="protein sequence ID" value="MBD1394244.1"/>
    <property type="molecule type" value="Genomic_DNA"/>
</dbReference>
<reference evidence="6" key="1">
    <citation type="submission" date="2020-09" db="EMBL/GenBank/DDBJ databases">
        <title>Novel species of Mucilaginibacter isolated from a glacier on the Tibetan Plateau.</title>
        <authorList>
            <person name="Liu Q."/>
            <person name="Xin Y.-H."/>
        </authorList>
    </citation>
    <scope>NUCLEOTIDE SEQUENCE</scope>
    <source>
        <strain evidence="6">ZB1P21</strain>
    </source>
</reference>
<dbReference type="InterPro" id="IPR050727">
    <property type="entry name" value="GH43_arabinanases"/>
</dbReference>
<evidence type="ECO:0000256" key="3">
    <source>
        <dbReference type="ARBA" id="ARBA00022801"/>
    </source>
</evidence>
<comment type="caution">
    <text evidence="6">The sequence shown here is derived from an EMBL/GenBank/DDBJ whole genome shotgun (WGS) entry which is preliminary data.</text>
</comment>
<gene>
    <name evidence="6" type="ORF">IDJ76_14135</name>
</gene>
<dbReference type="GO" id="GO:0005975">
    <property type="term" value="P:carbohydrate metabolic process"/>
    <property type="evidence" value="ECO:0007669"/>
    <property type="project" value="InterPro"/>
</dbReference>
<proteinExistence type="inferred from homology"/>
<accession>A0A926NLE7</accession>
<dbReference type="GO" id="GO:0004553">
    <property type="term" value="F:hydrolase activity, hydrolyzing O-glycosyl compounds"/>
    <property type="evidence" value="ECO:0007669"/>
    <property type="project" value="InterPro"/>
</dbReference>
<comment type="similarity">
    <text evidence="2 5">Belongs to the glycosyl hydrolase 43 family.</text>
</comment>